<keyword evidence="2" id="KW-1185">Reference proteome</keyword>
<evidence type="ECO:0000313" key="2">
    <source>
        <dbReference type="Proteomes" id="UP001164706"/>
    </source>
</evidence>
<evidence type="ECO:0000313" key="1">
    <source>
        <dbReference type="EMBL" id="WAB82209.1"/>
    </source>
</evidence>
<accession>A0A9E8MM72</accession>
<proteinExistence type="predicted"/>
<dbReference type="AlphaFoldDB" id="A0A9E8MM72"/>
<dbReference type="EMBL" id="CP113089">
    <property type="protein sequence ID" value="WAB82209.1"/>
    <property type="molecule type" value="Genomic_DNA"/>
</dbReference>
<gene>
    <name evidence="1" type="ORF">OVN18_04155</name>
</gene>
<protein>
    <submittedName>
        <fullName evidence="1">Glycosyltransferase family 2 protein</fullName>
    </submittedName>
</protein>
<dbReference type="Proteomes" id="UP001164706">
    <property type="component" value="Chromosome"/>
</dbReference>
<dbReference type="RefSeq" id="WP_267782147.1">
    <property type="nucleotide sequence ID" value="NZ_CP113089.1"/>
</dbReference>
<name>A0A9E8MM72_9MICO</name>
<dbReference type="KEGG" id="mdb:OVN18_04155"/>
<organism evidence="1 2">
    <name type="scientific">Microcella daejeonensis</name>
    <dbReference type="NCBI Taxonomy" id="2994971"/>
    <lineage>
        <taxon>Bacteria</taxon>
        <taxon>Bacillati</taxon>
        <taxon>Actinomycetota</taxon>
        <taxon>Actinomycetes</taxon>
        <taxon>Micrococcales</taxon>
        <taxon>Microbacteriaceae</taxon>
        <taxon>Microcella</taxon>
    </lineage>
</organism>
<sequence length="304" mass="32799">MTDEAFTDAEYVLTLRWHEPGPIDAVARYAARVAEWMPVTVLDDSAPALAAAHARALPDAVRHHRPGQNAAIGDHGAARGVHTGRLPGLRPRVIIAAHDVRYDRDGLMALLAAAPEADIVLPQTVLRPQPWQARWDTARSLVTRAVVSARFAGDEGATAVVCRDTFQAVGGMESRLLHDIPELQRTIDSVGGEVVTALDVYVDRLAPSVPRFWHQRIGQAGDSFARPARVAGELALLPSILLAARRPPLLAAVALGTVVVAEVGRRRAGGADHYRADAALWAPVWVAERAVGAWAAIARRLRHR</sequence>
<reference evidence="1" key="1">
    <citation type="submission" date="2022-11" db="EMBL/GenBank/DDBJ databases">
        <title>Description of Microcella daejonensis nov. sp, isolated from riverside soil.</title>
        <authorList>
            <person name="Molina K.M."/>
            <person name="Kim S.B."/>
        </authorList>
    </citation>
    <scope>NUCLEOTIDE SEQUENCE</scope>
    <source>
        <strain evidence="1">MMS21-STM12</strain>
    </source>
</reference>